<organism evidence="1 2">
    <name type="scientific">Rhizobium meliloti</name>
    <name type="common">Ensifer meliloti</name>
    <name type="synonym">Sinorhizobium meliloti</name>
    <dbReference type="NCBI Taxonomy" id="382"/>
    <lineage>
        <taxon>Bacteria</taxon>
        <taxon>Pseudomonadati</taxon>
        <taxon>Pseudomonadota</taxon>
        <taxon>Alphaproteobacteria</taxon>
        <taxon>Hyphomicrobiales</taxon>
        <taxon>Rhizobiaceae</taxon>
        <taxon>Sinorhizobium/Ensifer group</taxon>
        <taxon>Sinorhizobium</taxon>
    </lineage>
</organism>
<evidence type="ECO:0000313" key="1">
    <source>
        <dbReference type="EMBL" id="PJR12190.1"/>
    </source>
</evidence>
<dbReference type="EMBL" id="NJGD01000016">
    <property type="protein sequence ID" value="PJR12190.1"/>
    <property type="molecule type" value="Genomic_DNA"/>
</dbReference>
<accession>A0A2J0YW95</accession>
<dbReference type="AlphaFoldDB" id="A0A2J0YW95"/>
<evidence type="ECO:0000313" key="2">
    <source>
        <dbReference type="Proteomes" id="UP000231987"/>
    </source>
</evidence>
<dbReference type="Proteomes" id="UP000231987">
    <property type="component" value="Unassembled WGS sequence"/>
</dbReference>
<comment type="caution">
    <text evidence="1">The sequence shown here is derived from an EMBL/GenBank/DDBJ whole genome shotgun (WGS) entry which is preliminary data.</text>
</comment>
<gene>
    <name evidence="1" type="ORF">CEJ86_25870</name>
</gene>
<protein>
    <submittedName>
        <fullName evidence="1">Uncharacterized protein</fullName>
    </submittedName>
</protein>
<reference evidence="1 2" key="1">
    <citation type="submission" date="2017-06" db="EMBL/GenBank/DDBJ databases">
        <title>Ensifer strains isolated from leguminous trees and herbs display diverse denitrification phenotypes with some acting as strong N2O sinks.</title>
        <authorList>
            <person name="Woliy K."/>
            <person name="Mania D."/>
            <person name="Bakken L.R."/>
            <person name="Frostegard A."/>
        </authorList>
    </citation>
    <scope>NUCLEOTIDE SEQUENCE [LARGE SCALE GENOMIC DNA]</scope>
    <source>
        <strain evidence="1 2">AC50a</strain>
    </source>
</reference>
<proteinExistence type="predicted"/>
<sequence>MLLFWAVGNHLICMTAMPFAHRCSFLQRTTMRFARSFALARKETCNNKGLRKNLAIAHNSGN</sequence>
<name>A0A2J0YW95_RHIML</name>